<dbReference type="InterPro" id="IPR009078">
    <property type="entry name" value="Ferritin-like_SF"/>
</dbReference>
<accession>A0AAT9LF42</accession>
<dbReference type="AlphaFoldDB" id="A0AAT9LF42"/>
<dbReference type="KEGG" id="fcz:IMF26_04385"/>
<dbReference type="Pfam" id="PF02915">
    <property type="entry name" value="Rubrerythrin"/>
    <property type="match status" value="1"/>
</dbReference>
<reference evidence="2" key="2">
    <citation type="journal article" date="2023" name="Biology">
        <title>Prokaryotic Life Associated with Coal-Fire Gas Vents Revealed by Metagenomics.</title>
        <authorList>
            <person name="Kadnikov V.V."/>
            <person name="Mardanov A.V."/>
            <person name="Beletsky A.V."/>
            <person name="Karnachuk O.V."/>
            <person name="Ravin N.V."/>
        </authorList>
    </citation>
    <scope>NUCLEOTIDE SEQUENCE</scope>
    <source>
        <strain evidence="2">Bu02</strain>
    </source>
</reference>
<dbReference type="GO" id="GO:0046872">
    <property type="term" value="F:metal ion binding"/>
    <property type="evidence" value="ECO:0007669"/>
    <property type="project" value="InterPro"/>
</dbReference>
<organism evidence="2">
    <name type="scientific">Candidatus Fermentithermobacillus carboniphilus</name>
    <dbReference type="NCBI Taxonomy" id="3085328"/>
    <lineage>
        <taxon>Bacteria</taxon>
        <taxon>Bacillati</taxon>
        <taxon>Bacillota</taxon>
        <taxon>Candidatus Fermentithermobacillia</taxon>
        <taxon>Candidatus Fermentithermobacillales</taxon>
        <taxon>Candidatus Fermentithermobacillaceae</taxon>
        <taxon>Candidatus Fermentithermobacillus</taxon>
    </lineage>
</organism>
<dbReference type="EMBL" id="CP062796">
    <property type="protein sequence ID" value="QUL99299.1"/>
    <property type="molecule type" value="Genomic_DNA"/>
</dbReference>
<feature type="domain" description="Rubrerythrin diiron-binding" evidence="1">
    <location>
        <begin position="19"/>
        <end position="77"/>
    </location>
</feature>
<sequence>MSEELAMRYGDQDQATVLEMLREDLIGELQAINQYERHARTTSYAPARQLFQEIADDEKHHVAELLRMIAQLDRVQAEELRKAFMYSLGKRD</sequence>
<dbReference type="InterPro" id="IPR003251">
    <property type="entry name" value="Rr_diiron-bd_dom"/>
</dbReference>
<proteinExistence type="predicted"/>
<evidence type="ECO:0000313" key="2">
    <source>
        <dbReference type="EMBL" id="QUL99299.1"/>
    </source>
</evidence>
<dbReference type="Gene3D" id="6.10.140.1960">
    <property type="match status" value="1"/>
</dbReference>
<evidence type="ECO:0000259" key="1">
    <source>
        <dbReference type="Pfam" id="PF02915"/>
    </source>
</evidence>
<protein>
    <submittedName>
        <fullName evidence="2">Rubrerythrin</fullName>
    </submittedName>
</protein>
<gene>
    <name evidence="2" type="ORF">IMF26_04385</name>
</gene>
<name>A0AAT9LF42_9FIRM</name>
<reference evidence="2" key="1">
    <citation type="submission" date="2020-10" db="EMBL/GenBank/DDBJ databases">
        <authorList>
            <person name="Kadnikov V."/>
            <person name="Beletsky A.V."/>
            <person name="Mardanov A.V."/>
            <person name="Karnachuk O.V."/>
            <person name="Ravin N.V."/>
        </authorList>
    </citation>
    <scope>NUCLEOTIDE SEQUENCE</scope>
    <source>
        <strain evidence="2">Bu02</strain>
    </source>
</reference>
<dbReference type="GO" id="GO:0016491">
    <property type="term" value="F:oxidoreductase activity"/>
    <property type="evidence" value="ECO:0007669"/>
    <property type="project" value="InterPro"/>
</dbReference>
<dbReference type="SUPFAM" id="SSF47240">
    <property type="entry name" value="Ferritin-like"/>
    <property type="match status" value="1"/>
</dbReference>